<feature type="region of interest" description="Disordered" evidence="1">
    <location>
        <begin position="678"/>
        <end position="782"/>
    </location>
</feature>
<feature type="compositionally biased region" description="Polar residues" evidence="1">
    <location>
        <begin position="10"/>
        <end position="22"/>
    </location>
</feature>
<feature type="domain" description="CUE" evidence="2">
    <location>
        <begin position="483"/>
        <end position="526"/>
    </location>
</feature>
<feature type="region of interest" description="Disordered" evidence="1">
    <location>
        <begin position="404"/>
        <end position="437"/>
    </location>
</feature>
<dbReference type="Gene3D" id="1.10.8.10">
    <property type="entry name" value="DNA helicase RuvA subunit, C-terminal domain"/>
    <property type="match status" value="1"/>
</dbReference>
<accession>A0A0B7AGQ0</accession>
<dbReference type="InterPro" id="IPR041800">
    <property type="entry name" value="ASCC2_CUE"/>
</dbReference>
<dbReference type="GO" id="GO:0043130">
    <property type="term" value="F:ubiquitin binding"/>
    <property type="evidence" value="ECO:0007669"/>
    <property type="project" value="InterPro"/>
</dbReference>
<dbReference type="EMBL" id="HACG01032366">
    <property type="protein sequence ID" value="CEK79231.1"/>
    <property type="molecule type" value="Transcribed_RNA"/>
</dbReference>
<feature type="region of interest" description="Disordered" evidence="1">
    <location>
        <begin position="1"/>
        <end position="22"/>
    </location>
</feature>
<organism evidence="3">
    <name type="scientific">Arion vulgaris</name>
    <dbReference type="NCBI Taxonomy" id="1028688"/>
    <lineage>
        <taxon>Eukaryota</taxon>
        <taxon>Metazoa</taxon>
        <taxon>Spiralia</taxon>
        <taxon>Lophotrochozoa</taxon>
        <taxon>Mollusca</taxon>
        <taxon>Gastropoda</taxon>
        <taxon>Heterobranchia</taxon>
        <taxon>Euthyneura</taxon>
        <taxon>Panpulmonata</taxon>
        <taxon>Eupulmonata</taxon>
        <taxon>Stylommatophora</taxon>
        <taxon>Helicina</taxon>
        <taxon>Arionoidea</taxon>
        <taxon>Arionidae</taxon>
        <taxon>Arion</taxon>
    </lineage>
</organism>
<evidence type="ECO:0000259" key="2">
    <source>
        <dbReference type="PROSITE" id="PS51140"/>
    </source>
</evidence>
<dbReference type="SMART" id="SM00546">
    <property type="entry name" value="CUE"/>
    <property type="match status" value="1"/>
</dbReference>
<dbReference type="InterPro" id="IPR009060">
    <property type="entry name" value="UBA-like_sf"/>
</dbReference>
<dbReference type="PROSITE" id="PS51140">
    <property type="entry name" value="CUE"/>
    <property type="match status" value="1"/>
</dbReference>
<dbReference type="CDD" id="cd14364">
    <property type="entry name" value="CUE_ASCC2"/>
    <property type="match status" value="1"/>
</dbReference>
<name>A0A0B7AGQ0_9EUPU</name>
<feature type="compositionally biased region" description="Basic and acidic residues" evidence="1">
    <location>
        <begin position="697"/>
        <end position="720"/>
    </location>
</feature>
<feature type="region of interest" description="Disordered" evidence="1">
    <location>
        <begin position="531"/>
        <end position="555"/>
    </location>
</feature>
<gene>
    <name evidence="3" type="primary">ORF114341</name>
</gene>
<evidence type="ECO:0000313" key="3">
    <source>
        <dbReference type="EMBL" id="CEK79231.1"/>
    </source>
</evidence>
<dbReference type="InterPro" id="IPR052586">
    <property type="entry name" value="ASCC2"/>
</dbReference>
<reference evidence="3" key="1">
    <citation type="submission" date="2014-12" db="EMBL/GenBank/DDBJ databases">
        <title>Insight into the proteome of Arion vulgaris.</title>
        <authorList>
            <person name="Aradska J."/>
            <person name="Bulat T."/>
            <person name="Smidak R."/>
            <person name="Sarate P."/>
            <person name="Gangsoo J."/>
            <person name="Sialana F."/>
            <person name="Bilban M."/>
            <person name="Lubec G."/>
        </authorList>
    </citation>
    <scope>NUCLEOTIDE SEQUENCE</scope>
    <source>
        <tissue evidence="3">Skin</tissue>
    </source>
</reference>
<proteinExistence type="predicted"/>
<sequence>MPVPLDKMQVVSTSNKPQPSLHSSRIEKMVFVKYFPPPANTDDRAEYDAWLERVNYLCDDLHWLLQLPHDKFWCQVVFDAGLHKSLDSFIQFSPRSHETLMNLPAVGKQRQLELCRLVFMTYLRMSTHKESKDHFITPEVFGDILYVNFLFDIPKILDICSLFGKNNSVLLNKMIGNIFTQQPKYTNDLLETVPTILEVLSNIAAKCGIHLEGVGLSPKKLKQSLNAPVLSTMPTLELQDIMLYLSDTAITLHRFLDVYPPACSVFQQFHFCSVIANFYESVIPEITVALKQHEYPSVSLKKSLTSNLHHTKKSILAIFHSIVQHVCLQPVLENASNEEVVSAATEEFLHTMTSVLGERRFLAAYEGIFNFQDDVVIFLQASSTLDSSQFEYIQSAINSAFATFGRRKSPRGDTNTGGRTSPDGAPDSSIGGATAGKSGGVDSNKWIGAKIPISGNDRYLTDDFQTEDYGEGAISHPRPSDVEIESLITSIKDLFPHLGEGFLEIALEELDWNQEKTVSCILEEKLPPSLHSISTDLPRQQKEVKQEENDQTDNTDLVDSRRNVFDNDEFDMFRNTNVDMTKIHLGKKEKKVDLNDKSAVNAVRATYDVYGSIDKDNIYDYISGGHGLNQQLMYDDEYDDTYDSNVVGADDADSADELNNKKIVPRVIMDLERKKIKDERRGAEESDDDDEGENNDEEQRVKDQFLADPAKMRELAEQRRQSQAGGGRRYVAGSVPVNRDVKGGQKGQGQSKEVVHNRQVKKKYKGQRYQSNADKKMSKGMF</sequence>
<feature type="compositionally biased region" description="Basic and acidic residues" evidence="1">
    <location>
        <begin position="773"/>
        <end position="782"/>
    </location>
</feature>
<dbReference type="InterPro" id="IPR003892">
    <property type="entry name" value="CUE"/>
</dbReference>
<dbReference type="SUPFAM" id="SSF46934">
    <property type="entry name" value="UBA-like"/>
    <property type="match status" value="1"/>
</dbReference>
<feature type="compositionally biased region" description="Acidic residues" evidence="1">
    <location>
        <begin position="685"/>
        <end position="696"/>
    </location>
</feature>
<dbReference type="AlphaFoldDB" id="A0A0B7AGQ0"/>
<dbReference type="PANTHER" id="PTHR21494:SF0">
    <property type="entry name" value="ACTIVATING SIGNAL COINTEGRATOR 1 COMPLEX SUBUNIT 2"/>
    <property type="match status" value="1"/>
</dbReference>
<dbReference type="PANTHER" id="PTHR21494">
    <property type="entry name" value="ACTIVATING SIGNAL COINTEGRATOR 1 COMPLEX SUBUNIT 2 ASC-1 COMPLEX SUBUNIT P100"/>
    <property type="match status" value="1"/>
</dbReference>
<dbReference type="GO" id="GO:0006355">
    <property type="term" value="P:regulation of DNA-templated transcription"/>
    <property type="evidence" value="ECO:0007669"/>
    <property type="project" value="TreeGrafter"/>
</dbReference>
<evidence type="ECO:0000256" key="1">
    <source>
        <dbReference type="SAM" id="MobiDB-lite"/>
    </source>
</evidence>
<feature type="compositionally biased region" description="Basic and acidic residues" evidence="1">
    <location>
        <begin position="539"/>
        <end position="548"/>
    </location>
</feature>
<protein>
    <recommendedName>
        <fullName evidence="2">CUE domain-containing protein</fullName>
    </recommendedName>
</protein>
<dbReference type="Pfam" id="PF02845">
    <property type="entry name" value="CUE"/>
    <property type="match status" value="1"/>
</dbReference>